<keyword evidence="2" id="KW-0723">Serine/threonine-protein kinase</keyword>
<protein>
    <submittedName>
        <fullName evidence="8">LIM domain kinase 1</fullName>
    </submittedName>
</protein>
<name>A0A087T2G7_STEMI</name>
<keyword evidence="5 8" id="KW-0418">Kinase</keyword>
<dbReference type="Proteomes" id="UP000054359">
    <property type="component" value="Unassembled WGS sequence"/>
</dbReference>
<comment type="similarity">
    <text evidence="1">Belongs to the protein kinase superfamily. TKL Ser/Thr protein kinase family.</text>
</comment>
<dbReference type="PROSITE" id="PS50011">
    <property type="entry name" value="PROTEIN_KINASE_DOM"/>
    <property type="match status" value="1"/>
</dbReference>
<proteinExistence type="inferred from homology"/>
<evidence type="ECO:0000256" key="1">
    <source>
        <dbReference type="ARBA" id="ARBA00005843"/>
    </source>
</evidence>
<dbReference type="PANTHER" id="PTHR46485">
    <property type="entry name" value="LIM DOMAIN KINASE 1"/>
    <property type="match status" value="1"/>
</dbReference>
<dbReference type="GO" id="GO:0004674">
    <property type="term" value="F:protein serine/threonine kinase activity"/>
    <property type="evidence" value="ECO:0007669"/>
    <property type="project" value="UniProtKB-KW"/>
</dbReference>
<gene>
    <name evidence="8" type="ORF">X975_18283</name>
</gene>
<keyword evidence="3" id="KW-0808">Transferase</keyword>
<dbReference type="InterPro" id="IPR011009">
    <property type="entry name" value="Kinase-like_dom_sf"/>
</dbReference>
<dbReference type="Gene3D" id="3.30.200.20">
    <property type="entry name" value="Phosphorylase Kinase, domain 1"/>
    <property type="match status" value="1"/>
</dbReference>
<reference evidence="8 9" key="1">
    <citation type="submission" date="2013-11" db="EMBL/GenBank/DDBJ databases">
        <title>Genome sequencing of Stegodyphus mimosarum.</title>
        <authorList>
            <person name="Bechsgaard J."/>
        </authorList>
    </citation>
    <scope>NUCLEOTIDE SEQUENCE [LARGE SCALE GENOMIC DNA]</scope>
</reference>
<evidence type="ECO:0000256" key="4">
    <source>
        <dbReference type="ARBA" id="ARBA00022741"/>
    </source>
</evidence>
<organism evidence="8 9">
    <name type="scientific">Stegodyphus mimosarum</name>
    <name type="common">African social velvet spider</name>
    <dbReference type="NCBI Taxonomy" id="407821"/>
    <lineage>
        <taxon>Eukaryota</taxon>
        <taxon>Metazoa</taxon>
        <taxon>Ecdysozoa</taxon>
        <taxon>Arthropoda</taxon>
        <taxon>Chelicerata</taxon>
        <taxon>Arachnida</taxon>
        <taxon>Araneae</taxon>
        <taxon>Araneomorphae</taxon>
        <taxon>Entelegynae</taxon>
        <taxon>Eresoidea</taxon>
        <taxon>Eresidae</taxon>
        <taxon>Stegodyphus</taxon>
    </lineage>
</organism>
<evidence type="ECO:0000313" key="9">
    <source>
        <dbReference type="Proteomes" id="UP000054359"/>
    </source>
</evidence>
<dbReference type="InterPro" id="IPR050940">
    <property type="entry name" value="Actin_reg-Ser/Thr_kinase"/>
</dbReference>
<dbReference type="InterPro" id="IPR001245">
    <property type="entry name" value="Ser-Thr/Tyr_kinase_cat_dom"/>
</dbReference>
<keyword evidence="6" id="KW-0067">ATP-binding</keyword>
<dbReference type="GO" id="GO:0005737">
    <property type="term" value="C:cytoplasm"/>
    <property type="evidence" value="ECO:0007669"/>
    <property type="project" value="TreeGrafter"/>
</dbReference>
<dbReference type="AlphaFoldDB" id="A0A087T2G7"/>
<dbReference type="Gene3D" id="1.10.510.10">
    <property type="entry name" value="Transferase(Phosphotransferase) domain 1"/>
    <property type="match status" value="1"/>
</dbReference>
<accession>A0A087T2G7</accession>
<feature type="domain" description="Protein kinase" evidence="7">
    <location>
        <begin position="1"/>
        <end position="240"/>
    </location>
</feature>
<dbReference type="Pfam" id="PF07714">
    <property type="entry name" value="PK_Tyr_Ser-Thr"/>
    <property type="match status" value="1"/>
</dbReference>
<evidence type="ECO:0000256" key="2">
    <source>
        <dbReference type="ARBA" id="ARBA00022527"/>
    </source>
</evidence>
<dbReference type="GO" id="GO:0030036">
    <property type="term" value="P:actin cytoskeleton organization"/>
    <property type="evidence" value="ECO:0007669"/>
    <property type="project" value="TreeGrafter"/>
</dbReference>
<dbReference type="FunFam" id="1.10.510.10:FF:000197">
    <property type="entry name" value="LIM domain kinase 2 isoform X1"/>
    <property type="match status" value="1"/>
</dbReference>
<sequence>MVMKELYRLDEEAQQNFVKEIAVLRSLQHRNVLHFVGVLYKDKKLHLLTEYISGGTLQDYIHNLNIDISWLQRINFAKDIAAGMAYLHSKNIIHRDLNSNNCLVRKDKTVVVADFGLARVMLDKQVNRRQSGGSTRRPERKKRYTVVGNPYWMAPEMMSHKKYDERVDIFSFGIILCEIIGRVPADPDYLPRSSDFGLNVAAFKEKFCNGCPEAFSKTAFLCCDISPDKRPVFHTLEEWLNGMSVHLGVRNELPQELIDAIFNFNSQVQDNSSPDSSPEVFFRSTFPLLRTFSEQGTCRLSVESPATAVEL</sequence>
<dbReference type="GO" id="GO:0005524">
    <property type="term" value="F:ATP binding"/>
    <property type="evidence" value="ECO:0007669"/>
    <property type="project" value="UniProtKB-KW"/>
</dbReference>
<dbReference type="PANTHER" id="PTHR46485:SF4">
    <property type="entry name" value="LIM DOMAIN KINASE 1"/>
    <property type="match status" value="1"/>
</dbReference>
<dbReference type="EMBL" id="KK113085">
    <property type="protein sequence ID" value="KFM59306.1"/>
    <property type="molecule type" value="Genomic_DNA"/>
</dbReference>
<dbReference type="OMA" id="FCNGCPE"/>
<feature type="non-terminal residue" evidence="8">
    <location>
        <position position="311"/>
    </location>
</feature>
<evidence type="ECO:0000256" key="3">
    <source>
        <dbReference type="ARBA" id="ARBA00022679"/>
    </source>
</evidence>
<evidence type="ECO:0000256" key="5">
    <source>
        <dbReference type="ARBA" id="ARBA00022777"/>
    </source>
</evidence>
<evidence type="ECO:0000256" key="6">
    <source>
        <dbReference type="ARBA" id="ARBA00022840"/>
    </source>
</evidence>
<dbReference type="STRING" id="407821.A0A087T2G7"/>
<evidence type="ECO:0000313" key="8">
    <source>
        <dbReference type="EMBL" id="KFM59306.1"/>
    </source>
</evidence>
<dbReference type="OrthoDB" id="20134at2759"/>
<keyword evidence="4" id="KW-0547">Nucleotide-binding</keyword>
<dbReference type="InterPro" id="IPR000719">
    <property type="entry name" value="Prot_kinase_dom"/>
</dbReference>
<keyword evidence="9" id="KW-1185">Reference proteome</keyword>
<dbReference type="SUPFAM" id="SSF56112">
    <property type="entry name" value="Protein kinase-like (PK-like)"/>
    <property type="match status" value="1"/>
</dbReference>
<dbReference type="PRINTS" id="PR00109">
    <property type="entry name" value="TYRKINASE"/>
</dbReference>
<dbReference type="GO" id="GO:0005634">
    <property type="term" value="C:nucleus"/>
    <property type="evidence" value="ECO:0007669"/>
    <property type="project" value="TreeGrafter"/>
</dbReference>
<evidence type="ECO:0000259" key="7">
    <source>
        <dbReference type="PROSITE" id="PS50011"/>
    </source>
</evidence>